<evidence type="ECO:0000256" key="1">
    <source>
        <dbReference type="ARBA" id="ARBA00022691"/>
    </source>
</evidence>
<comment type="caution">
    <text evidence="3">The sequence shown here is derived from an EMBL/GenBank/DDBJ whole genome shotgun (WGS) entry which is preliminary data.</text>
</comment>
<feature type="non-terminal residue" evidence="3">
    <location>
        <position position="1"/>
    </location>
</feature>
<dbReference type="InterPro" id="IPR055135">
    <property type="entry name" value="PRMT_dom"/>
</dbReference>
<dbReference type="SUPFAM" id="SSF53335">
    <property type="entry name" value="S-adenosyl-L-methionine-dependent methyltransferases"/>
    <property type="match status" value="1"/>
</dbReference>
<feature type="domain" description="Protein arginine N-methyltransferase" evidence="2">
    <location>
        <begin position="2"/>
        <end position="56"/>
    </location>
</feature>
<protein>
    <recommendedName>
        <fullName evidence="2">Protein arginine N-methyltransferase domain-containing protein</fullName>
    </recommendedName>
</protein>
<name>A0A822EF44_9BILA</name>
<reference evidence="3" key="1">
    <citation type="submission" date="2021-02" db="EMBL/GenBank/DDBJ databases">
        <authorList>
            <person name="Nowell W R."/>
        </authorList>
    </citation>
    <scope>NUCLEOTIDE SEQUENCE</scope>
</reference>
<dbReference type="EMBL" id="CAJOBR010077185">
    <property type="protein sequence ID" value="CAF5114575.1"/>
    <property type="molecule type" value="Genomic_DNA"/>
</dbReference>
<dbReference type="InterPro" id="IPR029063">
    <property type="entry name" value="SAM-dependent_MTases_sf"/>
</dbReference>
<evidence type="ECO:0000313" key="3">
    <source>
        <dbReference type="EMBL" id="CAF5098226.1"/>
    </source>
</evidence>
<dbReference type="Proteomes" id="UP000663848">
    <property type="component" value="Unassembled WGS sequence"/>
</dbReference>
<organism evidence="3 5">
    <name type="scientific">Rotaria socialis</name>
    <dbReference type="NCBI Taxonomy" id="392032"/>
    <lineage>
        <taxon>Eukaryota</taxon>
        <taxon>Metazoa</taxon>
        <taxon>Spiralia</taxon>
        <taxon>Gnathifera</taxon>
        <taxon>Rotifera</taxon>
        <taxon>Eurotatoria</taxon>
        <taxon>Bdelloidea</taxon>
        <taxon>Philodinida</taxon>
        <taxon>Philodinidae</taxon>
        <taxon>Rotaria</taxon>
    </lineage>
</organism>
<evidence type="ECO:0000259" key="2">
    <source>
        <dbReference type="Pfam" id="PF22528"/>
    </source>
</evidence>
<evidence type="ECO:0000313" key="5">
    <source>
        <dbReference type="Proteomes" id="UP000663848"/>
    </source>
</evidence>
<dbReference type="Pfam" id="PF22528">
    <property type="entry name" value="PRMT_C"/>
    <property type="match status" value="1"/>
</dbReference>
<sequence>DAPYTHWKQTLFYFDHDDEDIMLHKGDKITGKLNLRPNPKNDRDLDFDIDFTAQGQQTQTKYHGEYRMH</sequence>
<dbReference type="Gene3D" id="2.70.160.11">
    <property type="entry name" value="Hnrnp arginine n-methyltransferase1"/>
    <property type="match status" value="1"/>
</dbReference>
<accession>A0A822EF44</accession>
<proteinExistence type="predicted"/>
<gene>
    <name evidence="3" type="ORF">QYT958_LOCUS44695</name>
    <name evidence="4" type="ORF">QYT958_LOCUS45671</name>
</gene>
<dbReference type="EMBL" id="CAJOBR010070547">
    <property type="protein sequence ID" value="CAF5098226.1"/>
    <property type="molecule type" value="Genomic_DNA"/>
</dbReference>
<dbReference type="AlphaFoldDB" id="A0A822EF44"/>
<keyword evidence="1" id="KW-0949">S-adenosyl-L-methionine</keyword>
<evidence type="ECO:0000313" key="4">
    <source>
        <dbReference type="EMBL" id="CAF5114575.1"/>
    </source>
</evidence>